<dbReference type="PANTHER" id="PTHR44085:SF2">
    <property type="entry name" value="SEPIAPTERIN REDUCTASE"/>
    <property type="match status" value="1"/>
</dbReference>
<dbReference type="CDD" id="cd05367">
    <property type="entry name" value="SPR-like_SDR_c"/>
    <property type="match status" value="1"/>
</dbReference>
<dbReference type="GeneID" id="106812231"/>
<evidence type="ECO:0000256" key="1">
    <source>
        <dbReference type="ARBA" id="ARBA00004496"/>
    </source>
</evidence>
<organism evidence="8 9">
    <name type="scientific">Priapulus caudatus</name>
    <name type="common">Priapulid worm</name>
    <dbReference type="NCBI Taxonomy" id="37621"/>
    <lineage>
        <taxon>Eukaryota</taxon>
        <taxon>Metazoa</taxon>
        <taxon>Ecdysozoa</taxon>
        <taxon>Scalidophora</taxon>
        <taxon>Priapulida</taxon>
        <taxon>Priapulimorpha</taxon>
        <taxon>Priapulimorphida</taxon>
        <taxon>Priapulidae</taxon>
        <taxon>Priapulus</taxon>
    </lineage>
</organism>
<reference evidence="9 10" key="1">
    <citation type="submission" date="2025-05" db="UniProtKB">
        <authorList>
            <consortium name="RefSeq"/>
        </authorList>
    </citation>
    <scope>IDENTIFICATION</scope>
</reference>
<evidence type="ECO:0000256" key="5">
    <source>
        <dbReference type="ARBA" id="ARBA00022490"/>
    </source>
</evidence>
<keyword evidence="8" id="KW-1185">Reference proteome</keyword>
<evidence type="ECO:0000256" key="7">
    <source>
        <dbReference type="ARBA" id="ARBA00023002"/>
    </source>
</evidence>
<protein>
    <recommendedName>
        <fullName evidence="4">Sepiapterin reductase</fullName>
        <ecNumber evidence="3">1.1.1.153</ecNumber>
    </recommendedName>
</protein>
<dbReference type="Gene3D" id="3.40.50.720">
    <property type="entry name" value="NAD(P)-binding Rossmann-like Domain"/>
    <property type="match status" value="1"/>
</dbReference>
<dbReference type="NCBIfam" id="TIGR01500">
    <property type="entry name" value="sepiapter_red"/>
    <property type="match status" value="1"/>
</dbReference>
<dbReference type="RefSeq" id="XP_014671548.1">
    <property type="nucleotide sequence ID" value="XM_014816062.1"/>
</dbReference>
<dbReference type="Pfam" id="PF00106">
    <property type="entry name" value="adh_short"/>
    <property type="match status" value="1"/>
</dbReference>
<evidence type="ECO:0000313" key="10">
    <source>
        <dbReference type="RefSeq" id="XP_014671549.1"/>
    </source>
</evidence>
<proteinExistence type="inferred from homology"/>
<keyword evidence="5" id="KW-0963">Cytoplasm</keyword>
<keyword evidence="6" id="KW-0521">NADP</keyword>
<gene>
    <name evidence="9 10 11" type="primary">LOC106812231</name>
</gene>
<keyword evidence="7" id="KW-0560">Oxidoreductase</keyword>
<dbReference type="Proteomes" id="UP000695022">
    <property type="component" value="Unplaced"/>
</dbReference>
<evidence type="ECO:0000313" key="9">
    <source>
        <dbReference type="RefSeq" id="XP_014671548.1"/>
    </source>
</evidence>
<dbReference type="InterPro" id="IPR002347">
    <property type="entry name" value="SDR_fam"/>
</dbReference>
<evidence type="ECO:0000313" key="11">
    <source>
        <dbReference type="RefSeq" id="XP_014671550.1"/>
    </source>
</evidence>
<dbReference type="PANTHER" id="PTHR44085">
    <property type="entry name" value="SEPIAPTERIN REDUCTASE"/>
    <property type="match status" value="1"/>
</dbReference>
<evidence type="ECO:0000256" key="3">
    <source>
        <dbReference type="ARBA" id="ARBA00013075"/>
    </source>
</evidence>
<dbReference type="RefSeq" id="XP_014671549.1">
    <property type="nucleotide sequence ID" value="XM_014816063.1"/>
</dbReference>
<comment type="similarity">
    <text evidence="2">Belongs to the sepiapterin reductase family.</text>
</comment>
<accession>A0ABM1EH77</accession>
<dbReference type="EC" id="1.1.1.153" evidence="3"/>
<evidence type="ECO:0000313" key="8">
    <source>
        <dbReference type="Proteomes" id="UP000695022"/>
    </source>
</evidence>
<sequence>MPADIWSLRTFCIVTGGGKGLGYSIVVNLASRFASGSVIAIAGRTEANLLRTQEYVESHYPEISVQPLVVDLCLRDTYDDIFPTIFSLQSINAEDFQQVMLIHNAGTLGDITHTAIQQDDTRAVRRNLDLNIGSTMLLTAAFFKFFPDRTRFKTYVVNISSLCAIQPVKSFSMYCTGKAARDMFFRVMAEEEPDVRVLSYAPGPLLTSMTTHIIDHVGDKDTKQMFKDMKDNEQLLDCDTSMMKFVCLLEDDKFESGAHVDYYDVEKICDQ</sequence>
<comment type="subcellular location">
    <subcellularLocation>
        <location evidence="1">Cytoplasm</location>
    </subcellularLocation>
</comment>
<evidence type="ECO:0000256" key="6">
    <source>
        <dbReference type="ARBA" id="ARBA00022857"/>
    </source>
</evidence>
<evidence type="ECO:0000256" key="4">
    <source>
        <dbReference type="ARBA" id="ARBA00019170"/>
    </source>
</evidence>
<dbReference type="InterPro" id="IPR006393">
    <property type="entry name" value="Sepiapterin_red"/>
</dbReference>
<name>A0ABM1EH77_PRICU</name>
<dbReference type="RefSeq" id="XP_014671550.1">
    <property type="nucleotide sequence ID" value="XM_014816064.1"/>
</dbReference>
<dbReference type="InterPro" id="IPR051721">
    <property type="entry name" value="Biopterin_syn/organic_redct"/>
</dbReference>
<dbReference type="PRINTS" id="PR00081">
    <property type="entry name" value="GDHRDH"/>
</dbReference>
<dbReference type="SUPFAM" id="SSF51735">
    <property type="entry name" value="NAD(P)-binding Rossmann-fold domains"/>
    <property type="match status" value="1"/>
</dbReference>
<dbReference type="InterPro" id="IPR036291">
    <property type="entry name" value="NAD(P)-bd_dom_sf"/>
</dbReference>
<evidence type="ECO:0000256" key="2">
    <source>
        <dbReference type="ARBA" id="ARBA00010483"/>
    </source>
</evidence>